<dbReference type="Gene3D" id="1.25.40.10">
    <property type="entry name" value="Tetratricopeptide repeat domain"/>
    <property type="match status" value="2"/>
</dbReference>
<dbReference type="NCBIfam" id="NF040586">
    <property type="entry name" value="FxSxx_TPR"/>
    <property type="match status" value="1"/>
</dbReference>
<dbReference type="InterPro" id="IPR056681">
    <property type="entry name" value="DUF7779"/>
</dbReference>
<dbReference type="RefSeq" id="WP_393166218.1">
    <property type="nucleotide sequence ID" value="NZ_JBICRM010000009.1"/>
</dbReference>
<dbReference type="Proteomes" id="UP001603978">
    <property type="component" value="Unassembled WGS sequence"/>
</dbReference>
<evidence type="ECO:0000259" key="1">
    <source>
        <dbReference type="Pfam" id="PF00931"/>
    </source>
</evidence>
<dbReference type="PANTHER" id="PTHR46082">
    <property type="entry name" value="ATP/GTP-BINDING PROTEIN-RELATED"/>
    <property type="match status" value="1"/>
</dbReference>
<dbReference type="InterPro" id="IPR053137">
    <property type="entry name" value="NLR-like"/>
</dbReference>
<feature type="domain" description="DUF7779" evidence="2">
    <location>
        <begin position="270"/>
        <end position="360"/>
    </location>
</feature>
<dbReference type="Pfam" id="PF25000">
    <property type="entry name" value="DUF7779"/>
    <property type="match status" value="1"/>
</dbReference>
<organism evidence="3 4">
    <name type="scientific">Nonomuraea marmarensis</name>
    <dbReference type="NCBI Taxonomy" id="3351344"/>
    <lineage>
        <taxon>Bacteria</taxon>
        <taxon>Bacillati</taxon>
        <taxon>Actinomycetota</taxon>
        <taxon>Actinomycetes</taxon>
        <taxon>Streptosporangiales</taxon>
        <taxon>Streptosporangiaceae</taxon>
        <taxon>Nonomuraea</taxon>
    </lineage>
</organism>
<proteinExistence type="predicted"/>
<protein>
    <submittedName>
        <fullName evidence="3">FxSxx-COOH system tetratricopeptide repeat protein</fullName>
    </submittedName>
</protein>
<evidence type="ECO:0000313" key="4">
    <source>
        <dbReference type="Proteomes" id="UP001603978"/>
    </source>
</evidence>
<dbReference type="SUPFAM" id="SSF52540">
    <property type="entry name" value="P-loop containing nucleoside triphosphate hydrolases"/>
    <property type="match status" value="1"/>
</dbReference>
<keyword evidence="4" id="KW-1185">Reference proteome</keyword>
<dbReference type="Pfam" id="PF13424">
    <property type="entry name" value="TPR_12"/>
    <property type="match status" value="3"/>
</dbReference>
<dbReference type="EMBL" id="JBICRM010000009">
    <property type="protein sequence ID" value="MFG1704818.1"/>
    <property type="molecule type" value="Genomic_DNA"/>
</dbReference>
<dbReference type="InterPro" id="IPR002182">
    <property type="entry name" value="NB-ARC"/>
</dbReference>
<dbReference type="SUPFAM" id="SSF48452">
    <property type="entry name" value="TPR-like"/>
    <property type="match status" value="2"/>
</dbReference>
<accession>A0ABW7ACN0</accession>
<reference evidence="3 4" key="1">
    <citation type="submission" date="2024-10" db="EMBL/GenBank/DDBJ databases">
        <authorList>
            <person name="Topkara A.R."/>
            <person name="Saygin H."/>
        </authorList>
    </citation>
    <scope>NUCLEOTIDE SEQUENCE [LARGE SCALE GENOMIC DNA]</scope>
    <source>
        <strain evidence="3 4">M3C6</strain>
    </source>
</reference>
<dbReference type="InterPro" id="IPR011990">
    <property type="entry name" value="TPR-like_helical_dom_sf"/>
</dbReference>
<name>A0ABW7ACN0_9ACTN</name>
<sequence>MSEQVNEHGPIRMPNIWGKIPARNRNFTGRDHLLDQLRASLRLATTAAVVAHTPIPQALHGLGGVGKTQLVTEFAWRFRGSYDLVWWVSADQPALVPAALAGLAVDLSCPPASAVGIEEAAASVRRALQRGEPYSRWLLIFDNADEPEAIKDFLPDGGPGHVLITSRNIRWSAASESVAVDVFERQESIQFLRKRLEREIPYAEANDLALALGDLPLALEQAAALQLTTGLSTDEYIEALREQTRGLLALGKATEYPHSMTAAWQLSVQAIEQRMPEAATVLRCLAFFGPEPIPRDLFRRGNKTQGAVRIGPILSDPLLLSRAFGELNRFALLKVDSTAGTVQVHRLIQALLRDSVDEEERGEIRHEVHLLLAGGAPVDPDDTTRWRAFRELLPHFEPSGLADCAEADPRAFCVTLVRFLYRVGDYRSARTFAEQLRDTWTATSGPESPDVLRIRRHLANVLWQLGEYDESRLLNAETLTMMQRVLGPDNEDTLGVANSYGASLRALGDFGAAQQRDKESLAAFERVFGPTHPVTLRLLNNLALDHALLSDYITARDLHKLAYLEMSGATHGVGKWDVQNAWNGLAQVLRLCGAYEEACDLGEEVYAYGLRELTSEHPIVLKTAKDLSIARRCAGDITASLELAKETFIRLERLFGRDNPDTMATAIALANSLREAGSLDEALALVKDTLPRYHAIYGPRHPFTFGCQGDLALLHRLRGDADRAREENTEAYEGLLTRLGTDHEYTLMVAVNLASDYAALGDSHTARRLGEESLARLRGFFGKEHFLTTFGAVNLAIDLRDSGAEEEADALRAEIMNNIRRISRISTPDMASALKGERIDWDFDPLSL</sequence>
<dbReference type="Pfam" id="PF13374">
    <property type="entry name" value="TPR_10"/>
    <property type="match status" value="1"/>
</dbReference>
<dbReference type="Pfam" id="PF00931">
    <property type="entry name" value="NB-ARC"/>
    <property type="match status" value="1"/>
</dbReference>
<evidence type="ECO:0000313" key="3">
    <source>
        <dbReference type="EMBL" id="MFG1704818.1"/>
    </source>
</evidence>
<gene>
    <name evidence="3" type="primary">fxsT</name>
    <name evidence="3" type="ORF">ACFLIM_16660</name>
</gene>
<evidence type="ECO:0000259" key="2">
    <source>
        <dbReference type="Pfam" id="PF25000"/>
    </source>
</evidence>
<comment type="caution">
    <text evidence="3">The sequence shown here is derived from an EMBL/GenBank/DDBJ whole genome shotgun (WGS) entry which is preliminary data.</text>
</comment>
<feature type="domain" description="NB-ARC" evidence="1">
    <location>
        <begin position="58"/>
        <end position="194"/>
    </location>
</feature>
<dbReference type="Gene3D" id="3.40.50.300">
    <property type="entry name" value="P-loop containing nucleotide triphosphate hydrolases"/>
    <property type="match status" value="1"/>
</dbReference>
<dbReference type="PANTHER" id="PTHR46082:SF6">
    <property type="entry name" value="AAA+ ATPASE DOMAIN-CONTAINING PROTEIN-RELATED"/>
    <property type="match status" value="1"/>
</dbReference>
<dbReference type="InterPro" id="IPR027417">
    <property type="entry name" value="P-loop_NTPase"/>
</dbReference>